<protein>
    <submittedName>
        <fullName evidence="2">Uncharacterized protein</fullName>
    </submittedName>
</protein>
<dbReference type="OrthoDB" id="5878415at2"/>
<dbReference type="Proteomes" id="UP000019028">
    <property type="component" value="Plasmid pHS1"/>
</dbReference>
<evidence type="ECO:0000313" key="2">
    <source>
        <dbReference type="EMBL" id="AHF79211.1"/>
    </source>
</evidence>
<dbReference type="PATRIC" id="fig|1239307.3.peg.4701"/>
<name>W0HZE5_9GAMM</name>
<geneLocation type="plasmid" evidence="2 3">
    <name>pHS1</name>
</geneLocation>
<keyword evidence="3" id="KW-1185">Reference proteome</keyword>
<dbReference type="KEGG" id="sod:Sant_P0165"/>
<dbReference type="EMBL" id="CP006570">
    <property type="protein sequence ID" value="AHF79211.1"/>
    <property type="molecule type" value="Genomic_DNA"/>
</dbReference>
<sequence>MFAKLKQLLNSERPKEELQNSEAAENIEAEIIQLEIGLQQNPADNAIQKQLMVKYNQAVKVYSGDKHYRSRVDGIFVKMDELRNTIRRNI</sequence>
<feature type="region of interest" description="Disordered" evidence="1">
    <location>
        <begin position="1"/>
        <end position="22"/>
    </location>
</feature>
<gene>
    <name evidence="2" type="ORF">Sant_P0165</name>
</gene>
<evidence type="ECO:0000256" key="1">
    <source>
        <dbReference type="SAM" id="MobiDB-lite"/>
    </source>
</evidence>
<evidence type="ECO:0000313" key="3">
    <source>
        <dbReference type="Proteomes" id="UP000019028"/>
    </source>
</evidence>
<accession>W0HZE5</accession>
<keyword evidence="2" id="KW-0614">Plasmid</keyword>
<dbReference type="RefSeq" id="WP_025424338.1">
    <property type="nucleotide sequence ID" value="NZ_CP006570.1"/>
</dbReference>
<dbReference type="AlphaFoldDB" id="W0HZE5"/>
<organism evidence="2 3">
    <name type="scientific">Sodalis praecaptivus</name>
    <dbReference type="NCBI Taxonomy" id="1239307"/>
    <lineage>
        <taxon>Bacteria</taxon>
        <taxon>Pseudomonadati</taxon>
        <taxon>Pseudomonadota</taxon>
        <taxon>Gammaproteobacteria</taxon>
        <taxon>Enterobacterales</taxon>
        <taxon>Bruguierivoracaceae</taxon>
        <taxon>Sodalis</taxon>
    </lineage>
</organism>
<reference evidence="2 3" key="1">
    <citation type="journal article" date="2014" name="Genome Biol. Evol.">
        <title>Genome degeneration and adaptation in a nascent stage of symbiosis.</title>
        <authorList>
            <person name="Oakeson K.F."/>
            <person name="Gil R."/>
            <person name="Clayton A.L."/>
            <person name="Dunn D.M."/>
            <person name="von Niederhausern A.C."/>
            <person name="Hamil C."/>
            <person name="Aoyagi A."/>
            <person name="Duval B."/>
            <person name="Baca A."/>
            <person name="Silva F.J."/>
            <person name="Vallier A."/>
            <person name="Jackson D.G."/>
            <person name="Latorre A."/>
            <person name="Weiss R.B."/>
            <person name="Heddi A."/>
            <person name="Moya A."/>
            <person name="Dale C."/>
        </authorList>
    </citation>
    <scope>NUCLEOTIDE SEQUENCE [LARGE SCALE GENOMIC DNA]</scope>
    <source>
        <strain evidence="2 3">HS1</strain>
        <plasmid evidence="3">Plasmid pHS1</plasmid>
    </source>
</reference>
<proteinExistence type="predicted"/>
<dbReference type="HOGENOM" id="CLU_188469_0_0_6"/>